<name>A0A6I9U0T3_SESIN</name>
<dbReference type="SMART" id="SM00293">
    <property type="entry name" value="PWWP"/>
    <property type="match status" value="1"/>
</dbReference>
<dbReference type="InterPro" id="IPR000313">
    <property type="entry name" value="PWWP_dom"/>
</dbReference>
<dbReference type="Proteomes" id="UP000504604">
    <property type="component" value="Linkage group LG8"/>
</dbReference>
<dbReference type="InterPro" id="IPR052657">
    <property type="entry name" value="PDP_family_Arabidopsis"/>
</dbReference>
<evidence type="ECO:0000313" key="3">
    <source>
        <dbReference type="Proteomes" id="UP000504604"/>
    </source>
</evidence>
<dbReference type="PANTHER" id="PTHR10688:SF5">
    <property type="entry name" value="PWWP DOMAIN-CONTAINING PROTEIN 1-RELATED"/>
    <property type="match status" value="1"/>
</dbReference>
<dbReference type="GeneID" id="105168910"/>
<evidence type="ECO:0000313" key="4">
    <source>
        <dbReference type="RefSeq" id="XP_011087408.1"/>
    </source>
</evidence>
<evidence type="ECO:0000256" key="1">
    <source>
        <dbReference type="SAM" id="MobiDB-lite"/>
    </source>
</evidence>
<feature type="region of interest" description="Disordered" evidence="1">
    <location>
        <begin position="107"/>
        <end position="135"/>
    </location>
</feature>
<dbReference type="OrthoDB" id="62853at2759"/>
<dbReference type="CDD" id="cd05162">
    <property type="entry name" value="PWWP"/>
    <property type="match status" value="1"/>
</dbReference>
<dbReference type="InParanoid" id="A0A6I9U0T3"/>
<dbReference type="PANTHER" id="PTHR10688">
    <property type="entry name" value="PWWP DOMAIN-CONTAINING PROTEIN"/>
    <property type="match status" value="1"/>
</dbReference>
<organism evidence="3 4">
    <name type="scientific">Sesamum indicum</name>
    <name type="common">Oriental sesame</name>
    <name type="synonym">Sesamum orientale</name>
    <dbReference type="NCBI Taxonomy" id="4182"/>
    <lineage>
        <taxon>Eukaryota</taxon>
        <taxon>Viridiplantae</taxon>
        <taxon>Streptophyta</taxon>
        <taxon>Embryophyta</taxon>
        <taxon>Tracheophyta</taxon>
        <taxon>Spermatophyta</taxon>
        <taxon>Magnoliopsida</taxon>
        <taxon>eudicotyledons</taxon>
        <taxon>Gunneridae</taxon>
        <taxon>Pentapetalae</taxon>
        <taxon>asterids</taxon>
        <taxon>lamiids</taxon>
        <taxon>Lamiales</taxon>
        <taxon>Pedaliaceae</taxon>
        <taxon>Sesamum</taxon>
    </lineage>
</organism>
<dbReference type="RefSeq" id="XP_011087408.1">
    <property type="nucleotide sequence ID" value="XM_011089106.2"/>
</dbReference>
<reference evidence="4" key="1">
    <citation type="submission" date="2025-08" db="UniProtKB">
        <authorList>
            <consortium name="RefSeq"/>
        </authorList>
    </citation>
    <scope>IDENTIFICATION</scope>
</reference>
<keyword evidence="3" id="KW-1185">Reference proteome</keyword>
<evidence type="ECO:0000259" key="2">
    <source>
        <dbReference type="PROSITE" id="PS50812"/>
    </source>
</evidence>
<gene>
    <name evidence="4" type="primary">LOC105168910</name>
</gene>
<dbReference type="FunCoup" id="A0A6I9U0T3">
    <property type="interactions" value="2613"/>
</dbReference>
<dbReference type="Pfam" id="PF00855">
    <property type="entry name" value="PWWP"/>
    <property type="match status" value="1"/>
</dbReference>
<dbReference type="KEGG" id="sind:105168910"/>
<feature type="domain" description="PWWP" evidence="2">
    <location>
        <begin position="181"/>
        <end position="242"/>
    </location>
</feature>
<accession>A0A6I9U0T3</accession>
<dbReference type="PROSITE" id="PS50812">
    <property type="entry name" value="PWWP"/>
    <property type="match status" value="1"/>
</dbReference>
<feature type="region of interest" description="Disordered" evidence="1">
    <location>
        <begin position="687"/>
        <end position="706"/>
    </location>
</feature>
<dbReference type="Gene3D" id="2.30.30.140">
    <property type="match status" value="1"/>
</dbReference>
<protein>
    <submittedName>
        <fullName evidence="4">Uncharacterized protein LOC105168910 isoform X1</fullName>
    </submittedName>
</protein>
<dbReference type="SUPFAM" id="SSF63748">
    <property type="entry name" value="Tudor/PWWP/MBT"/>
    <property type="match status" value="1"/>
</dbReference>
<sequence length="1062" mass="115588">MLLLSLFLFLGFMDLGWRWLLAVGMISMMSTTNDGGVELPLVAFGDVALTGAVGSAAGLELSIVVGSAEAAARVSLADADGSNDTGIFANANGRNVCRLENKGNGFGDVSGGENKHGSSGLRVQGNGKKAGSRNGKLERKTNRSMLAVYKSILSDYDSILSAFDEFAATVKSETVGHGYKLGDMVWGKVDSHPWWPGHIYNEALASPTVRTTKHEGYALVAFFGDSSYGWFDPAELIPFEENFEEKSKQTTSKPFLQAVEEALDELSRRRSLAFACRCRNEFNFSPSSVDGYFVVDVGDNEPGIYGWSQINGARDSFRPREMLSFIQRLALDPMNDQHSTIDLINNKATVLACRKALFEELDETYAQAFGTAMVRPKPAAPVTVDPSKAPLSGRLVVAEALGRGVTSPKPTKTKDQVEKETYLFKRQDESIQKSKKATSGQLVPSSRPLAAVDGLGSAKKVMYPSTRLHMYQASEYGTPDGQHQPKSFQASMPIDISPSEGSRKHVKCAMKKAKVKKRPAGELNAENANVVEKNKKIKKTSTETGGRVGQFSVVVSNSTVERENVSGSPLHFPFIDNNGLDNHKKDLILGSLSSHSQPAVDFGKMELQMLVRDLHALALNPSHGAGRSCPAVIIDVFSKFRSLVYQKSILLSPPVETHASDGNCNDLSAAALVVPAAKTKKIVKRLVRRDDPTKGGKKRGPPDRLGYVKKKKLGVLKNIKKTRKVNDSRDTNKKKIDDLRLLAGERRIVQRSNDTQGGHVREKGAKPVPPTLTKAVTVEPSQRMEQAVRVVKPTMLVMKFPTDALLPSGAQLRARFARFGPLDHSATRVFWKSYTCRLVYLYKDDAESALKFAHEANNLFGRTHVKSYIREVEGDAAESEPVNLQKEAVSFGASYLRDSAVEQRMGPITAAQPLQAVQLKSCLKKPSGDDGGSGSGKGAKVKFLLGGGESINSELLSVENKIKTIASFPEVAASIHALDAGNKILPKFIPQTNIFAQSIPLPKLPADIVSLEQGPTIFNAPPRQQMSRPPDISQEMLNLLIKCHGVVNTLTGVLGHKPYHRL</sequence>
<dbReference type="AlphaFoldDB" id="A0A6I9U0T3"/>
<proteinExistence type="predicted"/>